<evidence type="ECO:0000256" key="5">
    <source>
        <dbReference type="ARBA" id="ARBA00029447"/>
    </source>
</evidence>
<dbReference type="Proteomes" id="UP000272238">
    <property type="component" value="Unassembled WGS sequence"/>
</dbReference>
<dbReference type="EMBL" id="RBZN01000018">
    <property type="protein sequence ID" value="RKQ16761.1"/>
    <property type="molecule type" value="Genomic_DNA"/>
</dbReference>
<feature type="domain" description="HAMP" evidence="10">
    <location>
        <begin position="213"/>
        <end position="265"/>
    </location>
</feature>
<feature type="transmembrane region" description="Helical" evidence="8">
    <location>
        <begin position="15"/>
        <end position="35"/>
    </location>
</feature>
<feature type="transmembrane region" description="Helical" evidence="8">
    <location>
        <begin position="192"/>
        <end position="211"/>
    </location>
</feature>
<dbReference type="GO" id="GO:0005886">
    <property type="term" value="C:plasma membrane"/>
    <property type="evidence" value="ECO:0007669"/>
    <property type="project" value="UniProtKB-SubCell"/>
</dbReference>
<dbReference type="SMART" id="SM00304">
    <property type="entry name" value="HAMP"/>
    <property type="match status" value="1"/>
</dbReference>
<comment type="caution">
    <text evidence="11">The sequence shown here is derived from an EMBL/GenBank/DDBJ whole genome shotgun (WGS) entry which is preliminary data.</text>
</comment>
<evidence type="ECO:0000256" key="3">
    <source>
        <dbReference type="ARBA" id="ARBA00023136"/>
    </source>
</evidence>
<evidence type="ECO:0000259" key="10">
    <source>
        <dbReference type="PROSITE" id="PS50885"/>
    </source>
</evidence>
<dbReference type="CDD" id="cd11386">
    <property type="entry name" value="MCP_signal"/>
    <property type="match status" value="1"/>
</dbReference>
<dbReference type="Pfam" id="PF00672">
    <property type="entry name" value="HAMP"/>
    <property type="match status" value="1"/>
</dbReference>
<reference evidence="11 12" key="1">
    <citation type="journal article" date="2016" name="Antonie Van Leeuwenhoek">
        <title>Lysinibacillus endophyticus sp. nov., an indole-3-acetic acid producing endophytic bacterium isolated from corn root (Zea mays cv. Xinken-5).</title>
        <authorList>
            <person name="Yu J."/>
            <person name="Guan X."/>
            <person name="Liu C."/>
            <person name="Xiang W."/>
            <person name="Yu Z."/>
            <person name="Liu X."/>
            <person name="Wang G."/>
        </authorList>
    </citation>
    <scope>NUCLEOTIDE SEQUENCE [LARGE SCALE GENOMIC DNA]</scope>
    <source>
        <strain evidence="11 12">DSM 100506</strain>
    </source>
</reference>
<dbReference type="FunFam" id="1.10.287.950:FF:000001">
    <property type="entry name" value="Methyl-accepting chemotaxis sensory transducer"/>
    <property type="match status" value="1"/>
</dbReference>
<sequence>MTWLNNIKISNKLKMLSGLTIVFLLIVGIFGMFYMEKMSDQTTDIYENELLPIKWLNDIRAQSRANEALVKEIILTKDEMERANLINQVKERAQHIQEYFAMYKEVKLTDYEKERIGTIGDAITEIGTKREQLYKIVETGTSEDAFAYYKANLETPLATLNTTLQDVAEYLSDRADETLELTISEKNFARTVMITVMVLASIIFIVLSTVISKAIVNPLKDVVDVMKEAEKGDLTVRVNYESNDEIGKMVSSFNQLTEATRTAMEKVIHSANELAACSQQISASTEEIASGSQQQSHDAGASAAMMREMTNVVEDVAQNAEQAAELAENTMTEAKQGGIVINDAIQGMRAIRDSIYELSNKSEQIGEIVEVIDDIAEQTNLLALNAAIEAARAGEAGKGFAVVADEVRKLAERSSKATKEISELVNIIQENTKESVHTVEVGSEKAEKVESTFNDILQLVGDSSAKVTEIAAANEQQTAQAEEVQQAVTSIAAVTEEISAGLEETAATAETLAEMAEALNQLTAQFKIK</sequence>
<keyword evidence="2" id="KW-1003">Cell membrane</keyword>
<dbReference type="GO" id="GO:0006935">
    <property type="term" value="P:chemotaxis"/>
    <property type="evidence" value="ECO:0007669"/>
    <property type="project" value="InterPro"/>
</dbReference>
<dbReference type="PRINTS" id="PR00260">
    <property type="entry name" value="CHEMTRNSDUCR"/>
</dbReference>
<dbReference type="PROSITE" id="PS50111">
    <property type="entry name" value="CHEMOTAXIS_TRANSDUC_2"/>
    <property type="match status" value="1"/>
</dbReference>
<dbReference type="PANTHER" id="PTHR32089:SF112">
    <property type="entry name" value="LYSOZYME-LIKE PROTEIN-RELATED"/>
    <property type="match status" value="1"/>
</dbReference>
<proteinExistence type="inferred from homology"/>
<keyword evidence="12" id="KW-1185">Reference proteome</keyword>
<feature type="domain" description="Methyl-accepting transducer" evidence="9">
    <location>
        <begin position="270"/>
        <end position="506"/>
    </location>
</feature>
<comment type="similarity">
    <text evidence="5">Belongs to the methyl-accepting chemotaxis (MCP) protein family.</text>
</comment>
<dbReference type="InterPro" id="IPR004089">
    <property type="entry name" value="MCPsignal_dom"/>
</dbReference>
<protein>
    <submittedName>
        <fullName evidence="11">Methyl-accepting chemotaxis protein</fullName>
    </submittedName>
</protein>
<dbReference type="RefSeq" id="WP_121214456.1">
    <property type="nucleotide sequence ID" value="NZ_JAMYWW010000001.1"/>
</dbReference>
<keyword evidence="3 8" id="KW-0472">Membrane</keyword>
<dbReference type="PANTHER" id="PTHR32089">
    <property type="entry name" value="METHYL-ACCEPTING CHEMOTAXIS PROTEIN MCPB"/>
    <property type="match status" value="1"/>
</dbReference>
<dbReference type="GO" id="GO:0007165">
    <property type="term" value="P:signal transduction"/>
    <property type="evidence" value="ECO:0007669"/>
    <property type="project" value="UniProtKB-KW"/>
</dbReference>
<organism evidence="11 12">
    <name type="scientific">Ureibacillus endophyticus</name>
    <dbReference type="NCBI Taxonomy" id="1978490"/>
    <lineage>
        <taxon>Bacteria</taxon>
        <taxon>Bacillati</taxon>
        <taxon>Bacillota</taxon>
        <taxon>Bacilli</taxon>
        <taxon>Bacillales</taxon>
        <taxon>Caryophanaceae</taxon>
        <taxon>Ureibacillus</taxon>
    </lineage>
</organism>
<keyword evidence="8" id="KW-1133">Transmembrane helix</keyword>
<gene>
    <name evidence="11" type="ORF">D8M03_09090</name>
</gene>
<comment type="subcellular location">
    <subcellularLocation>
        <location evidence="1">Cell membrane</location>
    </subcellularLocation>
</comment>
<dbReference type="CDD" id="cd06225">
    <property type="entry name" value="HAMP"/>
    <property type="match status" value="1"/>
</dbReference>
<dbReference type="InterPro" id="IPR003660">
    <property type="entry name" value="HAMP_dom"/>
</dbReference>
<keyword evidence="4 6" id="KW-0807">Transducer</keyword>
<dbReference type="SMART" id="SM00283">
    <property type="entry name" value="MA"/>
    <property type="match status" value="1"/>
</dbReference>
<dbReference type="AlphaFoldDB" id="A0A494Z2V2"/>
<feature type="coiled-coil region" evidence="7">
    <location>
        <begin position="306"/>
        <end position="337"/>
    </location>
</feature>
<evidence type="ECO:0000256" key="2">
    <source>
        <dbReference type="ARBA" id="ARBA00022475"/>
    </source>
</evidence>
<dbReference type="PROSITE" id="PS50885">
    <property type="entry name" value="HAMP"/>
    <property type="match status" value="1"/>
</dbReference>
<dbReference type="Pfam" id="PF00015">
    <property type="entry name" value="MCPsignal"/>
    <property type="match status" value="1"/>
</dbReference>
<evidence type="ECO:0000313" key="12">
    <source>
        <dbReference type="Proteomes" id="UP000272238"/>
    </source>
</evidence>
<evidence type="ECO:0000256" key="4">
    <source>
        <dbReference type="ARBA" id="ARBA00023224"/>
    </source>
</evidence>
<evidence type="ECO:0000259" key="9">
    <source>
        <dbReference type="PROSITE" id="PS50111"/>
    </source>
</evidence>
<dbReference type="SUPFAM" id="SSF58104">
    <property type="entry name" value="Methyl-accepting chemotaxis protein (MCP) signaling domain"/>
    <property type="match status" value="1"/>
</dbReference>
<evidence type="ECO:0000256" key="6">
    <source>
        <dbReference type="PROSITE-ProRule" id="PRU00284"/>
    </source>
</evidence>
<dbReference type="Pfam" id="PF12729">
    <property type="entry name" value="4HB_MCP_1"/>
    <property type="match status" value="1"/>
</dbReference>
<accession>A0A494Z2V2</accession>
<dbReference type="Gene3D" id="1.10.287.950">
    <property type="entry name" value="Methyl-accepting chemotaxis protein"/>
    <property type="match status" value="1"/>
</dbReference>
<dbReference type="InterPro" id="IPR004090">
    <property type="entry name" value="Chemotax_Me-accpt_rcpt"/>
</dbReference>
<dbReference type="OrthoDB" id="358716at2"/>
<dbReference type="InterPro" id="IPR024478">
    <property type="entry name" value="HlyB_4HB_MCP"/>
</dbReference>
<evidence type="ECO:0000313" key="11">
    <source>
        <dbReference type="EMBL" id="RKQ16761.1"/>
    </source>
</evidence>
<evidence type="ECO:0000256" key="7">
    <source>
        <dbReference type="SAM" id="Coils"/>
    </source>
</evidence>
<evidence type="ECO:0000256" key="1">
    <source>
        <dbReference type="ARBA" id="ARBA00004236"/>
    </source>
</evidence>
<keyword evidence="7" id="KW-0175">Coiled coil</keyword>
<name>A0A494Z2V2_9BACL</name>
<dbReference type="GO" id="GO:0004888">
    <property type="term" value="F:transmembrane signaling receptor activity"/>
    <property type="evidence" value="ECO:0007669"/>
    <property type="project" value="InterPro"/>
</dbReference>
<keyword evidence="8" id="KW-0812">Transmembrane</keyword>
<evidence type="ECO:0000256" key="8">
    <source>
        <dbReference type="SAM" id="Phobius"/>
    </source>
</evidence>